<accession>A0A428VYJ9</accession>
<proteinExistence type="predicted"/>
<comment type="caution">
    <text evidence="3">The sequence shown here is derived from an EMBL/GenBank/DDBJ whole genome shotgun (WGS) entry which is preliminary data.</text>
</comment>
<dbReference type="RefSeq" id="WP_020645821.1">
    <property type="nucleotide sequence ID" value="NZ_QHHU01000096.1"/>
</dbReference>
<organism evidence="3 4">
    <name type="scientific">Amycolatopsis balhimycina DSM 5908</name>
    <dbReference type="NCBI Taxonomy" id="1081091"/>
    <lineage>
        <taxon>Bacteria</taxon>
        <taxon>Bacillati</taxon>
        <taxon>Actinomycetota</taxon>
        <taxon>Actinomycetes</taxon>
        <taxon>Pseudonocardiales</taxon>
        <taxon>Pseudonocardiaceae</taxon>
        <taxon>Amycolatopsis</taxon>
    </lineage>
</organism>
<evidence type="ECO:0000313" key="4">
    <source>
        <dbReference type="Proteomes" id="UP000286716"/>
    </source>
</evidence>
<sequence length="149" mass="15757">MATTDEIATAEEIDRRVEAADTARRLKRSAAAKQVGELAKTRSELAAQLDEVERQLGEVLADASDVLDIDELARFTNIPAADLTGWLTTRKPNRTTKKKKPAVTAPSTTARGPAAAKAPTNGLASVPREPAAPRADTADTPERVTAGVT</sequence>
<evidence type="ECO:0000313" key="3">
    <source>
        <dbReference type="EMBL" id="RSM35890.1"/>
    </source>
</evidence>
<gene>
    <name evidence="3" type="ORF">DMA12_42625</name>
</gene>
<evidence type="ECO:0000256" key="1">
    <source>
        <dbReference type="SAM" id="Coils"/>
    </source>
</evidence>
<feature type="compositionally biased region" description="Basic residues" evidence="2">
    <location>
        <begin position="91"/>
        <end position="101"/>
    </location>
</feature>
<protein>
    <submittedName>
        <fullName evidence="3">Uncharacterized protein</fullName>
    </submittedName>
</protein>
<dbReference type="Proteomes" id="UP000286716">
    <property type="component" value="Unassembled WGS sequence"/>
</dbReference>
<name>A0A428VYJ9_AMYBA</name>
<dbReference type="OrthoDB" id="3629316at2"/>
<dbReference type="AlphaFoldDB" id="A0A428VYJ9"/>
<dbReference type="EMBL" id="QHHU01000096">
    <property type="protein sequence ID" value="RSM35890.1"/>
    <property type="molecule type" value="Genomic_DNA"/>
</dbReference>
<feature type="coiled-coil region" evidence="1">
    <location>
        <begin position="35"/>
        <end position="62"/>
    </location>
</feature>
<reference evidence="3 4" key="1">
    <citation type="submission" date="2018-05" db="EMBL/GenBank/DDBJ databases">
        <title>Evolution of GPA BGCs.</title>
        <authorList>
            <person name="Waglechner N."/>
            <person name="Wright G.D."/>
        </authorList>
    </citation>
    <scope>NUCLEOTIDE SEQUENCE [LARGE SCALE GENOMIC DNA]</scope>
    <source>
        <strain evidence="3 4">DSM 5908</strain>
    </source>
</reference>
<feature type="region of interest" description="Disordered" evidence="2">
    <location>
        <begin position="86"/>
        <end position="149"/>
    </location>
</feature>
<keyword evidence="1" id="KW-0175">Coiled coil</keyword>
<evidence type="ECO:0000256" key="2">
    <source>
        <dbReference type="SAM" id="MobiDB-lite"/>
    </source>
</evidence>
<keyword evidence="4" id="KW-1185">Reference proteome</keyword>